<evidence type="ECO:0000313" key="1">
    <source>
        <dbReference type="EMBL" id="MFD2311396.1"/>
    </source>
</evidence>
<dbReference type="EMBL" id="JBHUJD010000017">
    <property type="protein sequence ID" value="MFD2311396.1"/>
    <property type="molecule type" value="Genomic_DNA"/>
</dbReference>
<dbReference type="PANTHER" id="PTHR21015:SF22">
    <property type="entry name" value="GLYCOSYLTRANSFERASE"/>
    <property type="match status" value="1"/>
</dbReference>
<proteinExistence type="predicted"/>
<reference evidence="2" key="1">
    <citation type="journal article" date="2019" name="Int. J. Syst. Evol. Microbiol.">
        <title>The Global Catalogue of Microorganisms (GCM) 10K type strain sequencing project: providing services to taxonomists for standard genome sequencing and annotation.</title>
        <authorList>
            <consortium name="The Broad Institute Genomics Platform"/>
            <consortium name="The Broad Institute Genome Sequencing Center for Infectious Disease"/>
            <person name="Wu L."/>
            <person name="Ma J."/>
        </authorList>
    </citation>
    <scope>NUCLEOTIDE SEQUENCE [LARGE SCALE GENOMIC DNA]</scope>
    <source>
        <strain evidence="2">KCTC 12848</strain>
    </source>
</reference>
<accession>A0ABW5ECT2</accession>
<dbReference type="GO" id="GO:0016757">
    <property type="term" value="F:glycosyltransferase activity"/>
    <property type="evidence" value="ECO:0007669"/>
    <property type="project" value="UniProtKB-KW"/>
</dbReference>
<dbReference type="PANTHER" id="PTHR21015">
    <property type="entry name" value="UDP-N-ACETYLGLUCOSAMINE--N-ACETYLMURAMYL-(PENTAPEPTIDE) PYROPHOSPHORYL-UNDECAPRENOL N-ACETYLGLUCOSAMINE TRANSFERASE 1"/>
    <property type="match status" value="1"/>
</dbReference>
<dbReference type="RefSeq" id="WP_265721987.1">
    <property type="nucleotide sequence ID" value="NZ_JAPIVK010000017.1"/>
</dbReference>
<dbReference type="Pfam" id="PF13528">
    <property type="entry name" value="Glyco_trans_1_3"/>
    <property type="match status" value="1"/>
</dbReference>
<keyword evidence="1" id="KW-0808">Transferase</keyword>
<name>A0ABW5ECT2_9GAMM</name>
<sequence length="357" mass="40045">MKILYGVQGTGNGHISRARAIAAALQHYPELEVQWLFSGRSPEKLFSMEAFGNYWWREGLTFVHREGKLSPRETTRQLNLRGLLRDIRELPVNDFDLVISDFEPVTAWAAKRRGKPSLGLGHQYAFNFPIPAPRFNWTARTILRSFAPAKSSLGMHWYHFGHPILPPIAQPHVHSRAGDGDHILVYLPFEHHEPLLRELAKLPHRIILYGAPVDLPAADNIELKEPSIEGFQSDLASARAVICNSGFELIAETLTLGKPILTRPLAGQFEQVANARALRELQLARVVERVDADTIGKWLDEEPTGVRIEWPDVAGHIVRWIADGRRQSPTELADSLWEQVVPGRAENKGETAASTAD</sequence>
<dbReference type="NCBIfam" id="TIGR00661">
    <property type="entry name" value="MJ1255"/>
    <property type="match status" value="1"/>
</dbReference>
<comment type="caution">
    <text evidence="1">The sequence shown here is derived from an EMBL/GenBank/DDBJ whole genome shotgun (WGS) entry which is preliminary data.</text>
</comment>
<dbReference type="InterPro" id="IPR005262">
    <property type="entry name" value="MJ1255-like"/>
</dbReference>
<organism evidence="1 2">
    <name type="scientific">Microbulbifer halophilus</name>
    <dbReference type="NCBI Taxonomy" id="453963"/>
    <lineage>
        <taxon>Bacteria</taxon>
        <taxon>Pseudomonadati</taxon>
        <taxon>Pseudomonadota</taxon>
        <taxon>Gammaproteobacteria</taxon>
        <taxon>Cellvibrionales</taxon>
        <taxon>Microbulbiferaceae</taxon>
        <taxon>Microbulbifer</taxon>
    </lineage>
</organism>
<dbReference type="Gene3D" id="3.40.50.2000">
    <property type="entry name" value="Glycogen Phosphorylase B"/>
    <property type="match status" value="1"/>
</dbReference>
<evidence type="ECO:0000313" key="2">
    <source>
        <dbReference type="Proteomes" id="UP001597425"/>
    </source>
</evidence>
<dbReference type="Proteomes" id="UP001597425">
    <property type="component" value="Unassembled WGS sequence"/>
</dbReference>
<keyword evidence="1" id="KW-0328">Glycosyltransferase</keyword>
<protein>
    <submittedName>
        <fullName evidence="1">MJ1255/VC2487 family glycosyltransferase</fullName>
        <ecNumber evidence="1">2.4.-.-</ecNumber>
    </submittedName>
</protein>
<keyword evidence="2" id="KW-1185">Reference proteome</keyword>
<dbReference type="EC" id="2.4.-.-" evidence="1"/>
<gene>
    <name evidence="1" type="ORF">ACFSKX_13300</name>
</gene>
<dbReference type="SUPFAM" id="SSF53756">
    <property type="entry name" value="UDP-Glycosyltransferase/glycogen phosphorylase"/>
    <property type="match status" value="1"/>
</dbReference>